<reference evidence="3" key="1">
    <citation type="submission" date="2025-08" db="UniProtKB">
        <authorList>
            <consortium name="RefSeq"/>
        </authorList>
    </citation>
    <scope>IDENTIFICATION</scope>
</reference>
<keyword evidence="1" id="KW-0812">Transmembrane</keyword>
<dbReference type="GeneID" id="105423774"/>
<dbReference type="OrthoDB" id="6777148at2759"/>
<dbReference type="AlphaFoldDB" id="A0A8N1S5H4"/>
<evidence type="ECO:0000313" key="2">
    <source>
        <dbReference type="Proteomes" id="UP000504615"/>
    </source>
</evidence>
<sequence length="316" mass="37279">MNLAAFKEIHIYEKNICPLRTLIDILQKSSSGRPSSILEITLLDKFPKTNDFVPIEQFSPRCIIEYMMKMHGNTMKKIAATPTYLDKLVYKYKVGSEEKEYVFSNNMMFYIDVIIICYLYFVRKRSDYKKFFPVIRLLRMMKIKYNIYDESNSVNTYMTYGNITWHRVALSYPSITFAIFDHNVISLPPYITLDRLNIPKIFYLPFAASIIPAIDKINISLALLLAMAIYGENDEYRCDEIFPLYNLYEYIFKLYNSTFFPKQLKLELCKQWGIIHVVGSQYKFAPYFKLAYEEAKELISTLKSNDPDLEYVISFI</sequence>
<proteinExistence type="predicted"/>
<keyword evidence="1" id="KW-0472">Membrane</keyword>
<name>A0A8N1S5H4_9HYME</name>
<dbReference type="RefSeq" id="XP_025073258.1">
    <property type="nucleotide sequence ID" value="XM_025217473.1"/>
</dbReference>
<feature type="transmembrane region" description="Helical" evidence="1">
    <location>
        <begin position="101"/>
        <end position="121"/>
    </location>
</feature>
<organism evidence="2 3">
    <name type="scientific">Pogonomyrmex barbatus</name>
    <name type="common">red harvester ant</name>
    <dbReference type="NCBI Taxonomy" id="144034"/>
    <lineage>
        <taxon>Eukaryota</taxon>
        <taxon>Metazoa</taxon>
        <taxon>Ecdysozoa</taxon>
        <taxon>Arthropoda</taxon>
        <taxon>Hexapoda</taxon>
        <taxon>Insecta</taxon>
        <taxon>Pterygota</taxon>
        <taxon>Neoptera</taxon>
        <taxon>Endopterygota</taxon>
        <taxon>Hymenoptera</taxon>
        <taxon>Apocrita</taxon>
        <taxon>Aculeata</taxon>
        <taxon>Formicoidea</taxon>
        <taxon>Formicidae</taxon>
        <taxon>Myrmicinae</taxon>
        <taxon>Pogonomyrmex</taxon>
    </lineage>
</organism>
<keyword evidence="2" id="KW-1185">Reference proteome</keyword>
<keyword evidence="1" id="KW-1133">Transmembrane helix</keyword>
<accession>A0A8N1S5H4</accession>
<evidence type="ECO:0000313" key="3">
    <source>
        <dbReference type="RefSeq" id="XP_025073258.1"/>
    </source>
</evidence>
<evidence type="ECO:0000256" key="1">
    <source>
        <dbReference type="SAM" id="Phobius"/>
    </source>
</evidence>
<dbReference type="Proteomes" id="UP000504615">
    <property type="component" value="Unplaced"/>
</dbReference>
<gene>
    <name evidence="3" type="primary">LOC105423774</name>
</gene>
<protein>
    <submittedName>
        <fullName evidence="3">Uncharacterized protein LOC105423774</fullName>
    </submittedName>
</protein>